<dbReference type="OrthoDB" id="9895617at2759"/>
<dbReference type="GeneID" id="28979219"/>
<evidence type="ECO:0000313" key="2">
    <source>
        <dbReference type="EMBL" id="KPV71629.1"/>
    </source>
</evidence>
<name>A0A0N8PZ86_RHOGW</name>
<reference evidence="2 3" key="1">
    <citation type="journal article" date="2015" name="Front. Microbiol.">
        <title>Genome sequence of the plant growth promoting endophytic yeast Rhodotorula graminis WP1.</title>
        <authorList>
            <person name="Firrincieli A."/>
            <person name="Otillar R."/>
            <person name="Salamov A."/>
            <person name="Schmutz J."/>
            <person name="Khan Z."/>
            <person name="Redman R.S."/>
            <person name="Fleck N.D."/>
            <person name="Lindquist E."/>
            <person name="Grigoriev I.V."/>
            <person name="Doty S.L."/>
        </authorList>
    </citation>
    <scope>NUCLEOTIDE SEQUENCE [LARGE SCALE GENOMIC DNA]</scope>
    <source>
        <strain evidence="2 3">WP1</strain>
    </source>
</reference>
<proteinExistence type="predicted"/>
<dbReference type="InterPro" id="IPR022234">
    <property type="entry name" value="DUF3759"/>
</dbReference>
<feature type="compositionally biased region" description="Low complexity" evidence="1">
    <location>
        <begin position="11"/>
        <end position="21"/>
    </location>
</feature>
<evidence type="ECO:0000313" key="3">
    <source>
        <dbReference type="Proteomes" id="UP000053890"/>
    </source>
</evidence>
<keyword evidence="3" id="KW-1185">Reference proteome</keyword>
<dbReference type="EMBL" id="KQ474092">
    <property type="protein sequence ID" value="KPV71629.1"/>
    <property type="molecule type" value="Genomic_DNA"/>
</dbReference>
<dbReference type="PANTHER" id="PTHR37450:SF1">
    <property type="entry name" value="CIPC PROTEIN"/>
    <property type="match status" value="1"/>
</dbReference>
<dbReference type="AlphaFoldDB" id="A0A0N8PZ86"/>
<protein>
    <recommendedName>
        <fullName evidence="4">CipC protein</fullName>
    </recommendedName>
</protein>
<evidence type="ECO:0000256" key="1">
    <source>
        <dbReference type="SAM" id="MobiDB-lite"/>
    </source>
</evidence>
<dbReference type="Pfam" id="PF12585">
    <property type="entry name" value="DUF3759"/>
    <property type="match status" value="1"/>
</dbReference>
<sequence length="104" mass="11623">MFDFFGNDSDQAQAAQAVQNQHKSSLTHELIAGAAAFEAQRAYARHCEQNGKPESHQKARELFAAFAAAEADKLIETKGLDFMDREEVKRQARQHADALQPDSY</sequence>
<accession>A0A0N8PZ86</accession>
<dbReference type="PANTHER" id="PTHR37450">
    <property type="entry name" value="CIPC PROTEIN"/>
    <property type="match status" value="1"/>
</dbReference>
<dbReference type="Proteomes" id="UP000053890">
    <property type="component" value="Unassembled WGS sequence"/>
</dbReference>
<dbReference type="RefSeq" id="XP_018267678.1">
    <property type="nucleotide sequence ID" value="XM_018418772.1"/>
</dbReference>
<feature type="region of interest" description="Disordered" evidence="1">
    <location>
        <begin position="1"/>
        <end position="21"/>
    </location>
</feature>
<dbReference type="OMA" id="AKWSHEL"/>
<evidence type="ECO:0008006" key="4">
    <source>
        <dbReference type="Google" id="ProtNLM"/>
    </source>
</evidence>
<gene>
    <name evidence="2" type="ORF">RHOBADRAFT_65776</name>
</gene>
<dbReference type="STRING" id="578459.A0A0N8PZ86"/>
<organism evidence="2 3">
    <name type="scientific">Rhodotorula graminis (strain WP1)</name>
    <dbReference type="NCBI Taxonomy" id="578459"/>
    <lineage>
        <taxon>Eukaryota</taxon>
        <taxon>Fungi</taxon>
        <taxon>Dikarya</taxon>
        <taxon>Basidiomycota</taxon>
        <taxon>Pucciniomycotina</taxon>
        <taxon>Microbotryomycetes</taxon>
        <taxon>Sporidiobolales</taxon>
        <taxon>Sporidiobolaceae</taxon>
        <taxon>Rhodotorula</taxon>
    </lineage>
</organism>